<evidence type="ECO:0008006" key="3">
    <source>
        <dbReference type="Google" id="ProtNLM"/>
    </source>
</evidence>
<dbReference type="NCBIfam" id="TIGR04474">
    <property type="entry name" value="tcm_partner"/>
    <property type="match status" value="1"/>
</dbReference>
<protein>
    <recommendedName>
        <fullName evidence="3">Three-Cys-motif partner protein TcmP</fullName>
    </recommendedName>
</protein>
<dbReference type="InterPro" id="IPR031009">
    <property type="entry name" value="Tcm_partner"/>
</dbReference>
<dbReference type="RefSeq" id="WP_062417189.1">
    <property type="nucleotide sequence ID" value="NZ_DF967974.1"/>
</dbReference>
<gene>
    <name evidence="1" type="ORF">ADN01_18135</name>
</gene>
<proteinExistence type="predicted"/>
<dbReference type="AlphaFoldDB" id="A0A0P6XKY3"/>
<accession>A0A0P6XKY3</accession>
<sequence length="364" mass="41237">MEPKTILWPLDPHTLGKHSVLRNYLNAWFPILGQKNQRILIIDGFAGPGQYQGGEDGSPMIALKALADHRAKNLISSEVVFMFIEENQERAKHLEKLTSSSNLCLPPKCSINVINGVFDETMTQALDQLDAQATRFDPAFVMLDPFGVSGTPMSVIQRILQNPKSEVYITLMYEAINRFKCTPEFEKHLDTLFGTPLWRTGIKISDPAIRKKFFYDLYEAQLRQAGAKNVVHFELYEGQRLVYAIFFGTHSNKGCDCMKQAIWKVAPFGNFKFCSSNIGQLPLSPDFTDFSQLRDALRKSFSGKGWVKIEDVMDFVASDQTDFHTGHLKKKVLVPMEDNGGILIDASTRSRRRVFPDGTKLRFL</sequence>
<name>A0A0P6XKY3_9CHLR</name>
<keyword evidence="2" id="KW-1185">Reference proteome</keyword>
<organism evidence="1 2">
    <name type="scientific">Levilinea saccharolytica</name>
    <dbReference type="NCBI Taxonomy" id="229921"/>
    <lineage>
        <taxon>Bacteria</taxon>
        <taxon>Bacillati</taxon>
        <taxon>Chloroflexota</taxon>
        <taxon>Anaerolineae</taxon>
        <taxon>Anaerolineales</taxon>
        <taxon>Anaerolineaceae</taxon>
        <taxon>Levilinea</taxon>
    </lineage>
</organism>
<evidence type="ECO:0000313" key="1">
    <source>
        <dbReference type="EMBL" id="KPL75740.1"/>
    </source>
</evidence>
<dbReference type="STRING" id="229921.ADN01_18135"/>
<dbReference type="EMBL" id="LGCM01000065">
    <property type="protein sequence ID" value="KPL75740.1"/>
    <property type="molecule type" value="Genomic_DNA"/>
</dbReference>
<comment type="caution">
    <text evidence="1">The sequence shown here is derived from an EMBL/GenBank/DDBJ whole genome shotgun (WGS) entry which is preliminary data.</text>
</comment>
<evidence type="ECO:0000313" key="2">
    <source>
        <dbReference type="Proteomes" id="UP000050501"/>
    </source>
</evidence>
<dbReference type="Proteomes" id="UP000050501">
    <property type="component" value="Unassembled WGS sequence"/>
</dbReference>
<reference evidence="1 2" key="1">
    <citation type="submission" date="2015-07" db="EMBL/GenBank/DDBJ databases">
        <title>Genome sequence of Levilinea saccharolytica DSM 16555.</title>
        <authorList>
            <person name="Hemp J."/>
            <person name="Ward L.M."/>
            <person name="Pace L.A."/>
            <person name="Fischer W.W."/>
        </authorList>
    </citation>
    <scope>NUCLEOTIDE SEQUENCE [LARGE SCALE GENOMIC DNA]</scope>
    <source>
        <strain evidence="1 2">KIBI-1</strain>
    </source>
</reference>